<keyword evidence="1" id="KW-0175">Coiled coil</keyword>
<evidence type="ECO:0000313" key="3">
    <source>
        <dbReference type="EMBL" id="GMF20682.1"/>
    </source>
</evidence>
<dbReference type="OrthoDB" id="126839at2759"/>
<dbReference type="SUPFAM" id="SSF57959">
    <property type="entry name" value="Leucine zipper domain"/>
    <property type="match status" value="1"/>
</dbReference>
<organism evidence="3 4">
    <name type="scientific">Phytophthora fragariaefolia</name>
    <dbReference type="NCBI Taxonomy" id="1490495"/>
    <lineage>
        <taxon>Eukaryota</taxon>
        <taxon>Sar</taxon>
        <taxon>Stramenopiles</taxon>
        <taxon>Oomycota</taxon>
        <taxon>Peronosporomycetes</taxon>
        <taxon>Peronosporales</taxon>
        <taxon>Peronosporaceae</taxon>
        <taxon>Phytophthora</taxon>
    </lineage>
</organism>
<dbReference type="InterPro" id="IPR046347">
    <property type="entry name" value="bZIP_sf"/>
</dbReference>
<gene>
    <name evidence="3" type="ORF">Pfra01_000254300</name>
</gene>
<dbReference type="Pfam" id="PF07716">
    <property type="entry name" value="bZIP_2"/>
    <property type="match status" value="1"/>
</dbReference>
<dbReference type="CDD" id="cd14686">
    <property type="entry name" value="bZIP"/>
    <property type="match status" value="1"/>
</dbReference>
<dbReference type="AlphaFoldDB" id="A0A9W6WXX8"/>
<dbReference type="Proteomes" id="UP001165121">
    <property type="component" value="Unassembled WGS sequence"/>
</dbReference>
<comment type="caution">
    <text evidence="3">The sequence shown here is derived from an EMBL/GenBank/DDBJ whole genome shotgun (WGS) entry which is preliminary data.</text>
</comment>
<feature type="domain" description="BZIP" evidence="2">
    <location>
        <begin position="105"/>
        <end position="142"/>
    </location>
</feature>
<feature type="coiled-coil region" evidence="1">
    <location>
        <begin position="117"/>
        <end position="144"/>
    </location>
</feature>
<accession>A0A9W6WXX8</accession>
<evidence type="ECO:0000256" key="1">
    <source>
        <dbReference type="SAM" id="Coils"/>
    </source>
</evidence>
<proteinExistence type="predicted"/>
<protein>
    <submittedName>
        <fullName evidence="3">Unnamed protein product</fullName>
    </submittedName>
</protein>
<keyword evidence="4" id="KW-1185">Reference proteome</keyword>
<dbReference type="Gene3D" id="1.20.5.170">
    <property type="match status" value="1"/>
</dbReference>
<evidence type="ECO:0000313" key="4">
    <source>
        <dbReference type="Proteomes" id="UP001165121"/>
    </source>
</evidence>
<name>A0A9W6WXX8_9STRA</name>
<sequence>MNSSILYPPNFYDFIDKVIRDVILRDRHLKHQVAGSDGSFHIVATRRASVPGLNGLVNASHYTDRKCMLREEVKSKTVHRQKQTAQAPLSTNEVGEKYSAKLEWRRMRNRIHQARYKRKQRQHIDDLEETIKHLQKEVKELEVWHCLVPHSVPTDSRLWDVVAQYFTLFRHGVKTPISALLHNNQYQAQYDFIQTTMALDEMDGTVYGIKTLMKHFELQSRCYEDVDLQPTCLVSGPENSIIATTRCVLTITKGTLRRRFPHLVGHLSHLADKMLGRRITLQGSVHFVWDAARGRVTQLFWRVDMMLAFLKLFGNLEDVERIFNGARISPEGLVREE</sequence>
<dbReference type="GO" id="GO:0003700">
    <property type="term" value="F:DNA-binding transcription factor activity"/>
    <property type="evidence" value="ECO:0007669"/>
    <property type="project" value="InterPro"/>
</dbReference>
<reference evidence="3" key="1">
    <citation type="submission" date="2023-04" db="EMBL/GenBank/DDBJ databases">
        <title>Phytophthora fragariaefolia NBRC 109709.</title>
        <authorList>
            <person name="Ichikawa N."/>
            <person name="Sato H."/>
            <person name="Tonouchi N."/>
        </authorList>
    </citation>
    <scope>NUCLEOTIDE SEQUENCE</scope>
    <source>
        <strain evidence="3">NBRC 109709</strain>
    </source>
</reference>
<dbReference type="InterPro" id="IPR004827">
    <property type="entry name" value="bZIP"/>
</dbReference>
<dbReference type="EMBL" id="BSXT01000204">
    <property type="protein sequence ID" value="GMF20682.1"/>
    <property type="molecule type" value="Genomic_DNA"/>
</dbReference>
<evidence type="ECO:0000259" key="2">
    <source>
        <dbReference type="Pfam" id="PF07716"/>
    </source>
</evidence>